<comment type="caution">
    <text evidence="4">The sequence shown here is derived from an EMBL/GenBank/DDBJ whole genome shotgun (WGS) entry which is preliminary data.</text>
</comment>
<feature type="domain" description="C-type lectin" evidence="3">
    <location>
        <begin position="29"/>
        <end position="150"/>
    </location>
</feature>
<dbReference type="PANTHER" id="PTHR22803">
    <property type="entry name" value="MANNOSE, PHOSPHOLIPASE, LECTIN RECEPTOR RELATED"/>
    <property type="match status" value="1"/>
</dbReference>
<dbReference type="InterPro" id="IPR001304">
    <property type="entry name" value="C-type_lectin-like"/>
</dbReference>
<evidence type="ECO:0000259" key="3">
    <source>
        <dbReference type="PROSITE" id="PS50041"/>
    </source>
</evidence>
<protein>
    <recommendedName>
        <fullName evidence="3">C-type lectin domain-containing protein</fullName>
    </recommendedName>
</protein>
<evidence type="ECO:0000256" key="2">
    <source>
        <dbReference type="SAM" id="SignalP"/>
    </source>
</evidence>
<dbReference type="Pfam" id="PF00059">
    <property type="entry name" value="Lectin_C"/>
    <property type="match status" value="1"/>
</dbReference>
<dbReference type="CDD" id="cd00037">
    <property type="entry name" value="CLECT"/>
    <property type="match status" value="1"/>
</dbReference>
<evidence type="ECO:0000256" key="1">
    <source>
        <dbReference type="ARBA" id="ARBA00023157"/>
    </source>
</evidence>
<dbReference type="EMBL" id="JBJQND010000003">
    <property type="protein sequence ID" value="KAL3883520.1"/>
    <property type="molecule type" value="Genomic_DNA"/>
</dbReference>
<dbReference type="Gene3D" id="3.10.100.10">
    <property type="entry name" value="Mannose-Binding Protein A, subunit A"/>
    <property type="match status" value="1"/>
</dbReference>
<sequence>MKTILFTILSFLISIDIACGECSTGWTRHERSCYHFSHDKEEWPSAQFFCNTLGGYLAEVQDGAEASFLENQVNLLQSTDTQFWIGGSDVLVEGEWVWMTSKTRIDPQVLHWGGPGRPSNTDNNENCLTIAARSEWNDAPCSLLFHYICEMESG</sequence>
<dbReference type="SMART" id="SM00034">
    <property type="entry name" value="CLECT"/>
    <property type="match status" value="1"/>
</dbReference>
<feature type="chain" id="PRO_5044763310" description="C-type lectin domain-containing protein" evidence="2">
    <location>
        <begin position="21"/>
        <end position="154"/>
    </location>
</feature>
<dbReference type="InterPro" id="IPR018378">
    <property type="entry name" value="C-type_lectin_CS"/>
</dbReference>
<feature type="signal peptide" evidence="2">
    <location>
        <begin position="1"/>
        <end position="20"/>
    </location>
</feature>
<dbReference type="InterPro" id="IPR016186">
    <property type="entry name" value="C-type_lectin-like/link_sf"/>
</dbReference>
<proteinExistence type="predicted"/>
<organism evidence="4 5">
    <name type="scientific">Sinanodonta woodiana</name>
    <name type="common">Chinese pond mussel</name>
    <name type="synonym">Anodonta woodiana</name>
    <dbReference type="NCBI Taxonomy" id="1069815"/>
    <lineage>
        <taxon>Eukaryota</taxon>
        <taxon>Metazoa</taxon>
        <taxon>Spiralia</taxon>
        <taxon>Lophotrochozoa</taxon>
        <taxon>Mollusca</taxon>
        <taxon>Bivalvia</taxon>
        <taxon>Autobranchia</taxon>
        <taxon>Heteroconchia</taxon>
        <taxon>Palaeoheterodonta</taxon>
        <taxon>Unionida</taxon>
        <taxon>Unionoidea</taxon>
        <taxon>Unionidae</taxon>
        <taxon>Unioninae</taxon>
        <taxon>Sinanodonta</taxon>
    </lineage>
</organism>
<keyword evidence="2" id="KW-0732">Signal</keyword>
<evidence type="ECO:0000313" key="4">
    <source>
        <dbReference type="EMBL" id="KAL3883520.1"/>
    </source>
</evidence>
<evidence type="ECO:0000313" key="5">
    <source>
        <dbReference type="Proteomes" id="UP001634394"/>
    </source>
</evidence>
<dbReference type="SUPFAM" id="SSF56436">
    <property type="entry name" value="C-type lectin-like"/>
    <property type="match status" value="1"/>
</dbReference>
<name>A0ABD3XBQ4_SINWO</name>
<keyword evidence="5" id="KW-1185">Reference proteome</keyword>
<dbReference type="AlphaFoldDB" id="A0ABD3XBQ4"/>
<gene>
    <name evidence="4" type="ORF">ACJMK2_029776</name>
</gene>
<keyword evidence="1" id="KW-1015">Disulfide bond</keyword>
<dbReference type="InterPro" id="IPR050111">
    <property type="entry name" value="C-type_lectin/snaclec_domain"/>
</dbReference>
<dbReference type="PROSITE" id="PS50041">
    <property type="entry name" value="C_TYPE_LECTIN_2"/>
    <property type="match status" value="1"/>
</dbReference>
<dbReference type="PROSITE" id="PS00615">
    <property type="entry name" value="C_TYPE_LECTIN_1"/>
    <property type="match status" value="1"/>
</dbReference>
<dbReference type="InterPro" id="IPR016187">
    <property type="entry name" value="CTDL_fold"/>
</dbReference>
<dbReference type="Proteomes" id="UP001634394">
    <property type="component" value="Unassembled WGS sequence"/>
</dbReference>
<accession>A0ABD3XBQ4</accession>
<reference evidence="4 5" key="1">
    <citation type="submission" date="2024-11" db="EMBL/GenBank/DDBJ databases">
        <title>Chromosome-level genome assembly of the freshwater bivalve Anodonta woodiana.</title>
        <authorList>
            <person name="Chen X."/>
        </authorList>
    </citation>
    <scope>NUCLEOTIDE SEQUENCE [LARGE SCALE GENOMIC DNA]</scope>
    <source>
        <strain evidence="4">MN2024</strain>
        <tissue evidence="4">Gills</tissue>
    </source>
</reference>